<dbReference type="InterPro" id="IPR019587">
    <property type="entry name" value="Polyketide_cyclase/dehydratase"/>
</dbReference>
<evidence type="ECO:0000256" key="1">
    <source>
        <dbReference type="SAM" id="MobiDB-lite"/>
    </source>
</evidence>
<protein>
    <recommendedName>
        <fullName evidence="4">SRPBCC family protein</fullName>
    </recommendedName>
</protein>
<feature type="compositionally biased region" description="Pro residues" evidence="1">
    <location>
        <begin position="43"/>
        <end position="58"/>
    </location>
</feature>
<comment type="caution">
    <text evidence="2">The sequence shown here is derived from an EMBL/GenBank/DDBJ whole genome shotgun (WGS) entry which is preliminary data.</text>
</comment>
<gene>
    <name evidence="2" type="ORF">Pma05_27670</name>
</gene>
<dbReference type="Pfam" id="PF10604">
    <property type="entry name" value="Polyketide_cyc2"/>
    <property type="match status" value="1"/>
</dbReference>
<reference evidence="2 3" key="1">
    <citation type="submission" date="2021-01" db="EMBL/GenBank/DDBJ databases">
        <title>Whole genome shotgun sequence of Plantactinospora mayteni NBRC 109088.</title>
        <authorList>
            <person name="Komaki H."/>
            <person name="Tamura T."/>
        </authorList>
    </citation>
    <scope>NUCLEOTIDE SEQUENCE [LARGE SCALE GENOMIC DNA]</scope>
    <source>
        <strain evidence="2 3">NBRC 109088</strain>
    </source>
</reference>
<accession>A0ABQ4ENH7</accession>
<dbReference type="InterPro" id="IPR023393">
    <property type="entry name" value="START-like_dom_sf"/>
</dbReference>
<dbReference type="RefSeq" id="WP_203857764.1">
    <property type="nucleotide sequence ID" value="NZ_BAAAZQ010000004.1"/>
</dbReference>
<evidence type="ECO:0008006" key="4">
    <source>
        <dbReference type="Google" id="ProtNLM"/>
    </source>
</evidence>
<dbReference type="Proteomes" id="UP000621500">
    <property type="component" value="Unassembled WGS sequence"/>
</dbReference>
<sequence>MSTVAFSRLIEAPADELWRVFTDLPARHRWLCQVDEVEVLDPAGPPAPDEISAPPGPGSGPGTGSGPAPSSGSGTGSGLGVGTVWRESRTGPDGTVMVEEFTVQEVSPPRRLVVGSSGNGVDYLTTYTFVPVPARRPGRHRTVVTVSHEGVPTARYGRLLAVLFGGLAARAGEGALRRDLADLAATATGPGRSGPAVAA</sequence>
<dbReference type="SUPFAM" id="SSF55961">
    <property type="entry name" value="Bet v1-like"/>
    <property type="match status" value="1"/>
</dbReference>
<feature type="region of interest" description="Disordered" evidence="1">
    <location>
        <begin position="41"/>
        <end position="93"/>
    </location>
</feature>
<dbReference type="CDD" id="cd07812">
    <property type="entry name" value="SRPBCC"/>
    <property type="match status" value="1"/>
</dbReference>
<keyword evidence="3" id="KW-1185">Reference proteome</keyword>
<evidence type="ECO:0000313" key="3">
    <source>
        <dbReference type="Proteomes" id="UP000621500"/>
    </source>
</evidence>
<evidence type="ECO:0000313" key="2">
    <source>
        <dbReference type="EMBL" id="GIG96194.1"/>
    </source>
</evidence>
<organism evidence="2 3">
    <name type="scientific">Plantactinospora mayteni</name>
    <dbReference type="NCBI Taxonomy" id="566021"/>
    <lineage>
        <taxon>Bacteria</taxon>
        <taxon>Bacillati</taxon>
        <taxon>Actinomycetota</taxon>
        <taxon>Actinomycetes</taxon>
        <taxon>Micromonosporales</taxon>
        <taxon>Micromonosporaceae</taxon>
        <taxon>Plantactinospora</taxon>
    </lineage>
</organism>
<proteinExistence type="predicted"/>
<name>A0ABQ4ENH7_9ACTN</name>
<dbReference type="Gene3D" id="3.30.530.20">
    <property type="match status" value="1"/>
</dbReference>
<dbReference type="EMBL" id="BONX01000018">
    <property type="protein sequence ID" value="GIG96194.1"/>
    <property type="molecule type" value="Genomic_DNA"/>
</dbReference>